<reference evidence="9" key="1">
    <citation type="submission" date="2020-09" db="EMBL/GenBank/DDBJ databases">
        <title>A novel bacterium of genus Paenibacillus, isolated from South China Sea.</title>
        <authorList>
            <person name="Huang H."/>
            <person name="Mo K."/>
            <person name="Hu Y."/>
        </authorList>
    </citation>
    <scope>NUCLEOTIDE SEQUENCE</scope>
    <source>
        <strain evidence="9">IB182496</strain>
    </source>
</reference>
<evidence type="ECO:0000256" key="3">
    <source>
        <dbReference type="ARBA" id="ARBA00022475"/>
    </source>
</evidence>
<feature type="transmembrane region" description="Helical" evidence="7">
    <location>
        <begin position="137"/>
        <end position="158"/>
    </location>
</feature>
<dbReference type="GO" id="GO:0005886">
    <property type="term" value="C:plasma membrane"/>
    <property type="evidence" value="ECO:0007669"/>
    <property type="project" value="UniProtKB-SubCell"/>
</dbReference>
<proteinExistence type="inferred from homology"/>
<dbReference type="PANTHER" id="PTHR43744:SF9">
    <property type="entry name" value="POLYGALACTURONAN_RHAMNOGALACTURONAN TRANSPORT SYSTEM PERMEASE PROTEIN YTCP"/>
    <property type="match status" value="1"/>
</dbReference>
<keyword evidence="6 7" id="KW-0472">Membrane</keyword>
<dbReference type="AlphaFoldDB" id="A0A927GR05"/>
<dbReference type="InterPro" id="IPR000515">
    <property type="entry name" value="MetI-like"/>
</dbReference>
<feature type="transmembrane region" description="Helical" evidence="7">
    <location>
        <begin position="191"/>
        <end position="214"/>
    </location>
</feature>
<dbReference type="Proteomes" id="UP000621560">
    <property type="component" value="Unassembled WGS sequence"/>
</dbReference>
<keyword evidence="4 7" id="KW-0812">Transmembrane</keyword>
<comment type="caution">
    <text evidence="9">The sequence shown here is derived from an EMBL/GenBank/DDBJ whole genome shotgun (WGS) entry which is preliminary data.</text>
</comment>
<evidence type="ECO:0000259" key="8">
    <source>
        <dbReference type="PROSITE" id="PS50928"/>
    </source>
</evidence>
<dbReference type="Gene3D" id="1.10.3720.10">
    <property type="entry name" value="MetI-like"/>
    <property type="match status" value="1"/>
</dbReference>
<evidence type="ECO:0000256" key="7">
    <source>
        <dbReference type="RuleBase" id="RU363032"/>
    </source>
</evidence>
<keyword evidence="2 7" id="KW-0813">Transport</keyword>
<dbReference type="Pfam" id="PF00528">
    <property type="entry name" value="BPD_transp_1"/>
    <property type="match status" value="1"/>
</dbReference>
<feature type="transmembrane region" description="Helical" evidence="7">
    <location>
        <begin position="75"/>
        <end position="97"/>
    </location>
</feature>
<evidence type="ECO:0000256" key="4">
    <source>
        <dbReference type="ARBA" id="ARBA00022692"/>
    </source>
</evidence>
<evidence type="ECO:0000256" key="2">
    <source>
        <dbReference type="ARBA" id="ARBA00022448"/>
    </source>
</evidence>
<evidence type="ECO:0000256" key="5">
    <source>
        <dbReference type="ARBA" id="ARBA00022989"/>
    </source>
</evidence>
<comment type="subcellular location">
    <subcellularLocation>
        <location evidence="1 7">Cell membrane</location>
        <topology evidence="1 7">Multi-pass membrane protein</topology>
    </subcellularLocation>
</comment>
<keyword evidence="10" id="KW-1185">Reference proteome</keyword>
<comment type="similarity">
    <text evidence="7">Belongs to the binding-protein-dependent transport system permease family.</text>
</comment>
<dbReference type="PANTHER" id="PTHR43744">
    <property type="entry name" value="ABC TRANSPORTER PERMEASE PROTEIN MG189-RELATED-RELATED"/>
    <property type="match status" value="1"/>
</dbReference>
<evidence type="ECO:0000313" key="9">
    <source>
        <dbReference type="EMBL" id="MBD2844307.1"/>
    </source>
</evidence>
<dbReference type="PROSITE" id="PS50928">
    <property type="entry name" value="ABC_TM1"/>
    <property type="match status" value="1"/>
</dbReference>
<keyword evidence="3" id="KW-1003">Cell membrane</keyword>
<organism evidence="9 10">
    <name type="scientific">Paenibacillus sabuli</name>
    <dbReference type="NCBI Taxonomy" id="2772509"/>
    <lineage>
        <taxon>Bacteria</taxon>
        <taxon>Bacillati</taxon>
        <taxon>Bacillota</taxon>
        <taxon>Bacilli</taxon>
        <taxon>Bacillales</taxon>
        <taxon>Paenibacillaceae</taxon>
        <taxon>Paenibacillus</taxon>
    </lineage>
</organism>
<dbReference type="EMBL" id="JACXIZ010000010">
    <property type="protein sequence ID" value="MBD2844307.1"/>
    <property type="molecule type" value="Genomic_DNA"/>
</dbReference>
<sequence>MVKRLQPFDVFNILLLLLFSATVLYPFIYMISVSLSSSAYIMRGEVTLLPKGFTTHVYETIFNSSRIVTGYKNTIMYVVFGTTISLVLTTMAAYSLARKTLVMRKQITFFIIFTMLFNGGMIPTFLVVRSIGLLDTIWAMVLPTAISAWNLFVMRTFFQGMPVELEESGNMDGLGDIGVLTRIILPLSKPVLATIGLFYGVAIWNNFFSALLYLRDSELFPLQVVIRQLVMMGIITTEGQNSDEMEVDQAVKFATIIIGTLPIIMTYPFLQKYFVKGVLIGSVKG</sequence>
<evidence type="ECO:0000256" key="6">
    <source>
        <dbReference type="ARBA" id="ARBA00023136"/>
    </source>
</evidence>
<feature type="transmembrane region" description="Helical" evidence="7">
    <location>
        <begin position="12"/>
        <end position="32"/>
    </location>
</feature>
<dbReference type="SUPFAM" id="SSF161098">
    <property type="entry name" value="MetI-like"/>
    <property type="match status" value="1"/>
</dbReference>
<protein>
    <submittedName>
        <fullName evidence="9">Carbohydrate ABC transporter permease</fullName>
    </submittedName>
</protein>
<feature type="domain" description="ABC transmembrane type-1" evidence="8">
    <location>
        <begin position="71"/>
        <end position="269"/>
    </location>
</feature>
<gene>
    <name evidence="9" type="ORF">IDH44_03825</name>
</gene>
<dbReference type="InterPro" id="IPR035906">
    <property type="entry name" value="MetI-like_sf"/>
</dbReference>
<keyword evidence="5 7" id="KW-1133">Transmembrane helix</keyword>
<evidence type="ECO:0000256" key="1">
    <source>
        <dbReference type="ARBA" id="ARBA00004651"/>
    </source>
</evidence>
<dbReference type="RefSeq" id="WP_190914870.1">
    <property type="nucleotide sequence ID" value="NZ_JACXIZ010000010.1"/>
</dbReference>
<accession>A0A927GR05</accession>
<name>A0A927GR05_9BACL</name>
<dbReference type="CDD" id="cd06261">
    <property type="entry name" value="TM_PBP2"/>
    <property type="match status" value="1"/>
</dbReference>
<feature type="transmembrane region" description="Helical" evidence="7">
    <location>
        <begin position="109"/>
        <end position="131"/>
    </location>
</feature>
<dbReference type="GO" id="GO:0055085">
    <property type="term" value="P:transmembrane transport"/>
    <property type="evidence" value="ECO:0007669"/>
    <property type="project" value="InterPro"/>
</dbReference>
<evidence type="ECO:0000313" key="10">
    <source>
        <dbReference type="Proteomes" id="UP000621560"/>
    </source>
</evidence>
<feature type="transmembrane region" description="Helical" evidence="7">
    <location>
        <begin position="250"/>
        <end position="270"/>
    </location>
</feature>